<protein>
    <submittedName>
        <fullName evidence="3">Serine carboxypeptidase</fullName>
    </submittedName>
</protein>
<name>A0A914Z0G0_9BILA</name>
<sequence>MSAEFGKQLQDAIDNGTIKANLAGIALGDSWISPMDFVNTWPEYLYSLSFLDGKQLIEANAKAEECQGIVDAEQWHDASECFHEMENLISQQTAGVNLMNGKIRQKFGSTIPKRIQFGAQSWKVFKKQQGDFMTANYGTVDNLLSRGINVSIFNGQLDLICNTLGVEKWLQRLQWKHRDDFLNSDKTDFGEKQVWGFQKGFKNLQLFYILRAGHMVAYDVPWPALGVVKKIIGKSS</sequence>
<dbReference type="GO" id="GO:0004185">
    <property type="term" value="F:serine-type carboxypeptidase activity"/>
    <property type="evidence" value="ECO:0007669"/>
    <property type="project" value="InterPro"/>
</dbReference>
<dbReference type="InterPro" id="IPR029058">
    <property type="entry name" value="AB_hydrolase_fold"/>
</dbReference>
<comment type="similarity">
    <text evidence="1">Belongs to the peptidase S10 family.</text>
</comment>
<reference evidence="3" key="1">
    <citation type="submission" date="2022-11" db="UniProtKB">
        <authorList>
            <consortium name="WormBaseParasite"/>
        </authorList>
    </citation>
    <scope>IDENTIFICATION</scope>
</reference>
<dbReference type="AlphaFoldDB" id="A0A914Z0G0"/>
<dbReference type="InterPro" id="IPR001563">
    <property type="entry name" value="Peptidase_S10"/>
</dbReference>
<dbReference type="Proteomes" id="UP000887577">
    <property type="component" value="Unplaced"/>
</dbReference>
<evidence type="ECO:0000313" key="3">
    <source>
        <dbReference type="WBParaSite" id="PSU_v2.g6213.t1"/>
    </source>
</evidence>
<dbReference type="Pfam" id="PF00450">
    <property type="entry name" value="Peptidase_S10"/>
    <property type="match status" value="1"/>
</dbReference>
<dbReference type="Gene3D" id="3.40.50.1820">
    <property type="entry name" value="alpha/beta hydrolase"/>
    <property type="match status" value="1"/>
</dbReference>
<dbReference type="WBParaSite" id="PSU_v2.g6213.t1">
    <property type="protein sequence ID" value="PSU_v2.g6213.t1"/>
    <property type="gene ID" value="PSU_v2.g6213"/>
</dbReference>
<dbReference type="GO" id="GO:0006508">
    <property type="term" value="P:proteolysis"/>
    <property type="evidence" value="ECO:0007669"/>
    <property type="project" value="InterPro"/>
</dbReference>
<accession>A0A914Z0G0</accession>
<evidence type="ECO:0000256" key="1">
    <source>
        <dbReference type="ARBA" id="ARBA00009431"/>
    </source>
</evidence>
<dbReference type="SUPFAM" id="SSF53474">
    <property type="entry name" value="alpha/beta-Hydrolases"/>
    <property type="match status" value="1"/>
</dbReference>
<organism evidence="2 3">
    <name type="scientific">Panagrolaimus superbus</name>
    <dbReference type="NCBI Taxonomy" id="310955"/>
    <lineage>
        <taxon>Eukaryota</taxon>
        <taxon>Metazoa</taxon>
        <taxon>Ecdysozoa</taxon>
        <taxon>Nematoda</taxon>
        <taxon>Chromadorea</taxon>
        <taxon>Rhabditida</taxon>
        <taxon>Tylenchina</taxon>
        <taxon>Panagrolaimomorpha</taxon>
        <taxon>Panagrolaimoidea</taxon>
        <taxon>Panagrolaimidae</taxon>
        <taxon>Panagrolaimus</taxon>
    </lineage>
</organism>
<keyword evidence="2" id="KW-1185">Reference proteome</keyword>
<dbReference type="Gene3D" id="3.40.50.12670">
    <property type="match status" value="1"/>
</dbReference>
<evidence type="ECO:0000313" key="2">
    <source>
        <dbReference type="Proteomes" id="UP000887577"/>
    </source>
</evidence>
<proteinExistence type="inferred from homology"/>